<sequence>MGEHKTKPSKPAGTKRKLENAPDADANPEPSPKRAQPQPQPKSAARQEQIEVDDTIAMMDPALLADHFAKYVRKSFPDSSAIELDDQLLPSKAFLNTTDFDKPHEAANLPAFLEKFSKEGKSGLSSCDDKGSPHTLVVTSSGIRTADLYRELRVFNSDNAKVAKLIAKHMKLKDNVEYMQKTRVGIAIGTPGRLKDLIDAGALKTKGIRRIVVDGSYRDQKKRTIFEMDELFRPLLTLLNSDEIRPRYVAADDRIELLVF</sequence>
<protein>
    <submittedName>
        <fullName evidence="2">Protein cms1</fullName>
    </submittedName>
</protein>
<evidence type="ECO:0000256" key="1">
    <source>
        <dbReference type="SAM" id="MobiDB-lite"/>
    </source>
</evidence>
<dbReference type="InterPro" id="IPR027417">
    <property type="entry name" value="P-loop_NTPase"/>
</dbReference>
<evidence type="ECO:0000313" key="3">
    <source>
        <dbReference type="Proteomes" id="UP001161757"/>
    </source>
</evidence>
<dbReference type="PANTHER" id="PTHR24030">
    <property type="entry name" value="PROTEIN CMSS1"/>
    <property type="match status" value="1"/>
</dbReference>
<dbReference type="SUPFAM" id="SSF52540">
    <property type="entry name" value="P-loop containing nucleoside triphosphate hydrolases"/>
    <property type="match status" value="1"/>
</dbReference>
<name>A0AAN6EPH5_EXODE</name>
<reference evidence="2" key="1">
    <citation type="submission" date="2023-01" db="EMBL/GenBank/DDBJ databases">
        <title>Exophiala dermititidis isolated from Cystic Fibrosis Patient.</title>
        <authorList>
            <person name="Kurbessoian T."/>
            <person name="Crocker A."/>
            <person name="Murante D."/>
            <person name="Hogan D.A."/>
            <person name="Stajich J.E."/>
        </authorList>
    </citation>
    <scope>NUCLEOTIDE SEQUENCE</scope>
    <source>
        <strain evidence="2">Ex8</strain>
    </source>
</reference>
<dbReference type="PANTHER" id="PTHR24030:SF0">
    <property type="entry name" value="PROTEIN CMSS1"/>
    <property type="match status" value="1"/>
</dbReference>
<dbReference type="EMBL" id="JAJGCB010000024">
    <property type="protein sequence ID" value="KAJ8987477.1"/>
    <property type="molecule type" value="Genomic_DNA"/>
</dbReference>
<evidence type="ECO:0000313" key="2">
    <source>
        <dbReference type="EMBL" id="KAJ8987477.1"/>
    </source>
</evidence>
<dbReference type="GO" id="GO:0005634">
    <property type="term" value="C:nucleus"/>
    <property type="evidence" value="ECO:0007669"/>
    <property type="project" value="TreeGrafter"/>
</dbReference>
<proteinExistence type="predicted"/>
<dbReference type="Gene3D" id="3.40.50.300">
    <property type="entry name" value="P-loop containing nucleotide triphosphate hydrolases"/>
    <property type="match status" value="1"/>
</dbReference>
<dbReference type="InterPro" id="IPR032704">
    <property type="entry name" value="Cms1"/>
</dbReference>
<organism evidence="2 3">
    <name type="scientific">Exophiala dermatitidis</name>
    <name type="common">Black yeast-like fungus</name>
    <name type="synonym">Wangiella dermatitidis</name>
    <dbReference type="NCBI Taxonomy" id="5970"/>
    <lineage>
        <taxon>Eukaryota</taxon>
        <taxon>Fungi</taxon>
        <taxon>Dikarya</taxon>
        <taxon>Ascomycota</taxon>
        <taxon>Pezizomycotina</taxon>
        <taxon>Eurotiomycetes</taxon>
        <taxon>Chaetothyriomycetidae</taxon>
        <taxon>Chaetothyriales</taxon>
        <taxon>Herpotrichiellaceae</taxon>
        <taxon>Exophiala</taxon>
    </lineage>
</organism>
<dbReference type="GO" id="GO:0030686">
    <property type="term" value="C:90S preribosome"/>
    <property type="evidence" value="ECO:0007669"/>
    <property type="project" value="TreeGrafter"/>
</dbReference>
<feature type="region of interest" description="Disordered" evidence="1">
    <location>
        <begin position="1"/>
        <end position="47"/>
    </location>
</feature>
<dbReference type="AlphaFoldDB" id="A0AAN6EPH5"/>
<dbReference type="Proteomes" id="UP001161757">
    <property type="component" value="Unassembled WGS sequence"/>
</dbReference>
<gene>
    <name evidence="2" type="primary">cms1</name>
    <name evidence="2" type="ORF">HRR80_008378</name>
</gene>
<comment type="caution">
    <text evidence="2">The sequence shown here is derived from an EMBL/GenBank/DDBJ whole genome shotgun (WGS) entry which is preliminary data.</text>
</comment>
<dbReference type="Pfam" id="PF14617">
    <property type="entry name" value="CMS1"/>
    <property type="match status" value="1"/>
</dbReference>
<accession>A0AAN6EPH5</accession>